<name>V6HDI7_9LEPT</name>
<comment type="caution">
    <text evidence="2">The sequence shown here is derived from an EMBL/GenBank/DDBJ whole genome shotgun (WGS) entry which is preliminary data.</text>
</comment>
<proteinExistence type="predicted"/>
<evidence type="ECO:0008006" key="4">
    <source>
        <dbReference type="Google" id="ProtNLM"/>
    </source>
</evidence>
<protein>
    <recommendedName>
        <fullName evidence="4">DUF5723 domain-containing protein</fullName>
    </recommendedName>
</protein>
<accession>V6HDI7</accession>
<keyword evidence="1" id="KW-0732">Signal</keyword>
<evidence type="ECO:0000313" key="3">
    <source>
        <dbReference type="Proteomes" id="UP000018719"/>
    </source>
</evidence>
<sequence>MDRLERILRMQIEKEIKLKLKYAILIALASFSATIQAEEEATNTRLTSIGIRMTDVQVNSATAKNALTMGNSFMINSAIGGVNAIAIPSISNFRGKGFEWDSSVRHTPLIRSNYLLSYANLTSGANSLTDIDKYSITLTNPTSTIKGQDLTIYDYSKSTLVTSRVSYGADFLIFHDSKNRFLENFALRAGFEVYENDVILSSKSNVFMSSGTSGTITTVTNGVDFTPDKLTYRESYLNGLVGLNYSVSFLGRNKIDFGLEYFKNMQGAADFQEGSFVLLRIGNTSIPISTLRQGTAKTEIVGNRFHIGYSFQVTDAVFLRLSYAGTEATHTVRSSNVTNKDGVLVAALTGNAGAILGNMLHGYGPYPSSRDTRSQIGFEIGFKY</sequence>
<reference evidence="2 3" key="1">
    <citation type="submission" date="2013-05" db="EMBL/GenBank/DDBJ databases">
        <authorList>
            <person name="Harkins D.M."/>
            <person name="Durkin A.S."/>
            <person name="Brinkac L.M."/>
            <person name="Haft D.H."/>
            <person name="Selengut J.D."/>
            <person name="Sanka R."/>
            <person name="DePew J."/>
            <person name="Purushe J."/>
            <person name="Hartskeerl R.A."/>
            <person name="Ahmed A."/>
            <person name="van der Linden H."/>
            <person name="Goris M.G.A."/>
            <person name="Vinetz J.M."/>
            <person name="Sutton G.G."/>
            <person name="Nierman W.C."/>
            <person name="Fouts D.E."/>
        </authorList>
    </citation>
    <scope>NUCLEOTIDE SEQUENCE [LARGE SCALE GENOMIC DNA]</scope>
    <source>
        <strain evidence="2 3">10</strain>
    </source>
</reference>
<feature type="chain" id="PRO_5004747820" description="DUF5723 domain-containing protein" evidence="1">
    <location>
        <begin position="38"/>
        <end position="384"/>
    </location>
</feature>
<dbReference type="EMBL" id="AHMM02000015">
    <property type="protein sequence ID" value="EQA37922.1"/>
    <property type="molecule type" value="Genomic_DNA"/>
</dbReference>
<dbReference type="Proteomes" id="UP000018719">
    <property type="component" value="Unassembled WGS sequence"/>
</dbReference>
<dbReference type="AlphaFoldDB" id="V6HDI7"/>
<evidence type="ECO:0000313" key="2">
    <source>
        <dbReference type="EMBL" id="EQA37922.1"/>
    </source>
</evidence>
<evidence type="ECO:0000256" key="1">
    <source>
        <dbReference type="SAM" id="SignalP"/>
    </source>
</evidence>
<organism evidence="2 3">
    <name type="scientific">Leptospira inadai serovar Lyme str. 10</name>
    <dbReference type="NCBI Taxonomy" id="1049790"/>
    <lineage>
        <taxon>Bacteria</taxon>
        <taxon>Pseudomonadati</taxon>
        <taxon>Spirochaetota</taxon>
        <taxon>Spirochaetia</taxon>
        <taxon>Leptospirales</taxon>
        <taxon>Leptospiraceae</taxon>
        <taxon>Leptospira</taxon>
    </lineage>
</organism>
<feature type="signal peptide" evidence="1">
    <location>
        <begin position="1"/>
        <end position="37"/>
    </location>
</feature>
<dbReference type="STRING" id="1049790.LEP1GSC047_4186"/>
<gene>
    <name evidence="2" type="ORF">LEP1GSC047_4186</name>
</gene>